<comment type="caution">
    <text evidence="2">The sequence shown here is derived from an EMBL/GenBank/DDBJ whole genome shotgun (WGS) entry which is preliminary data.</text>
</comment>
<dbReference type="AlphaFoldDB" id="A0AAD4LI68"/>
<sequence>MYGVHVLLHTSVFLFFCGVSDYLHDAYPRVGMISWCCVAALTVVYSALSIAPLIIGNCPYQTALTPPLQFGYRPLFFPGRVIWWCLWGGTKGTFPGRKDLHFNKSHFLVEEANKQAPHLDPYAMEWLFTDNDFSDTDMDKFLVGLPGYIDSLFTAAEGLPKVRAAPHIRGRIREHLLRCASASELSEQARLKRVFACVNSLWVIFQRWHLTSAGDPENGNPEEGESPQDFMESIVRGFMKIIDRGFVTKDKMVGLRGFCVRALAFQGFLTKWLEQVEEGLPDVEFPGYFIPLYTFFSSWDNLNTSQTMRRDTVSPPAGVSHEMAPPLDSEKWRAVLQDGPLINLTLLARAILSQDCADPSTLSMCWKTLDTLRSELRVTRVDVSEPSLALFDEVHKQTLSRVEEEAEEPGLSLSPLLEVLDAVAGGRRLSLVFQDHPQYRSKADLVFGKDHLRNPDLFRAFANYLPGFITEHPEKSVGLHGGPRLL</sequence>
<name>A0AAD4LI68_9AGAM</name>
<reference evidence="2" key="1">
    <citation type="submission" date="2022-01" db="EMBL/GenBank/DDBJ databases">
        <title>Comparative genomics reveals a dynamic genome evolution in the ectomycorrhizal milk-cap (Lactarius) mushrooms.</title>
        <authorList>
            <consortium name="DOE Joint Genome Institute"/>
            <person name="Lebreton A."/>
            <person name="Tang N."/>
            <person name="Kuo A."/>
            <person name="LaButti K."/>
            <person name="Drula E."/>
            <person name="Barry K."/>
            <person name="Clum A."/>
            <person name="Lipzen A."/>
            <person name="Mousain D."/>
            <person name="Ng V."/>
            <person name="Wang R."/>
            <person name="Wang X."/>
            <person name="Dai Y."/>
            <person name="Henrissat B."/>
            <person name="Grigoriev I.V."/>
            <person name="Guerin-Laguette A."/>
            <person name="Yu F."/>
            <person name="Martin F.M."/>
        </authorList>
    </citation>
    <scope>NUCLEOTIDE SEQUENCE</scope>
    <source>
        <strain evidence="2">QP</strain>
    </source>
</reference>
<proteinExistence type="predicted"/>
<evidence type="ECO:0000313" key="3">
    <source>
        <dbReference type="Proteomes" id="UP001201163"/>
    </source>
</evidence>
<feature type="transmembrane region" description="Helical" evidence="1">
    <location>
        <begin position="6"/>
        <end position="23"/>
    </location>
</feature>
<dbReference type="EMBL" id="JAKELL010000037">
    <property type="protein sequence ID" value="KAH8989442.1"/>
    <property type="molecule type" value="Genomic_DNA"/>
</dbReference>
<protein>
    <submittedName>
        <fullName evidence="2">Uncharacterized protein</fullName>
    </submittedName>
</protein>
<keyword evidence="1" id="KW-0472">Membrane</keyword>
<organism evidence="2 3">
    <name type="scientific">Lactarius akahatsu</name>
    <dbReference type="NCBI Taxonomy" id="416441"/>
    <lineage>
        <taxon>Eukaryota</taxon>
        <taxon>Fungi</taxon>
        <taxon>Dikarya</taxon>
        <taxon>Basidiomycota</taxon>
        <taxon>Agaricomycotina</taxon>
        <taxon>Agaricomycetes</taxon>
        <taxon>Russulales</taxon>
        <taxon>Russulaceae</taxon>
        <taxon>Lactarius</taxon>
    </lineage>
</organism>
<evidence type="ECO:0000256" key="1">
    <source>
        <dbReference type="SAM" id="Phobius"/>
    </source>
</evidence>
<keyword evidence="1" id="KW-0812">Transmembrane</keyword>
<keyword evidence="1" id="KW-1133">Transmembrane helix</keyword>
<evidence type="ECO:0000313" key="2">
    <source>
        <dbReference type="EMBL" id="KAH8989442.1"/>
    </source>
</evidence>
<accession>A0AAD4LI68</accession>
<gene>
    <name evidence="2" type="ORF">EDB92DRAFT_869039</name>
</gene>
<dbReference type="Proteomes" id="UP001201163">
    <property type="component" value="Unassembled WGS sequence"/>
</dbReference>
<feature type="transmembrane region" description="Helical" evidence="1">
    <location>
        <begin position="35"/>
        <end position="55"/>
    </location>
</feature>
<keyword evidence="3" id="KW-1185">Reference proteome</keyword>